<feature type="region of interest" description="Disordered" evidence="1">
    <location>
        <begin position="149"/>
        <end position="182"/>
    </location>
</feature>
<evidence type="ECO:0000313" key="3">
    <source>
        <dbReference type="EMBL" id="MFC6715632.1"/>
    </source>
</evidence>
<evidence type="ECO:0000256" key="2">
    <source>
        <dbReference type="SAM" id="Phobius"/>
    </source>
</evidence>
<protein>
    <recommendedName>
        <fullName evidence="5">YggT family protein</fullName>
    </recommendedName>
</protein>
<accession>A0ABW2AX47</accession>
<reference evidence="4" key="1">
    <citation type="journal article" date="2019" name="Int. J. Syst. Evol. Microbiol.">
        <title>The Global Catalogue of Microorganisms (GCM) 10K type strain sequencing project: providing services to taxonomists for standard genome sequencing and annotation.</title>
        <authorList>
            <consortium name="The Broad Institute Genomics Platform"/>
            <consortium name="The Broad Institute Genome Sequencing Center for Infectious Disease"/>
            <person name="Wu L."/>
            <person name="Ma J."/>
        </authorList>
    </citation>
    <scope>NUCLEOTIDE SEQUENCE [LARGE SCALE GENOMIC DNA]</scope>
    <source>
        <strain evidence="4">NBRC 106593</strain>
    </source>
</reference>
<evidence type="ECO:0000313" key="4">
    <source>
        <dbReference type="Proteomes" id="UP001596356"/>
    </source>
</evidence>
<keyword evidence="2" id="KW-0812">Transmembrane</keyword>
<gene>
    <name evidence="3" type="ORF">ACFQBT_18120</name>
</gene>
<feature type="compositionally biased region" description="Low complexity" evidence="1">
    <location>
        <begin position="149"/>
        <end position="171"/>
    </location>
</feature>
<evidence type="ECO:0008006" key="5">
    <source>
        <dbReference type="Google" id="ProtNLM"/>
    </source>
</evidence>
<sequence length="182" mass="20652">MSQPSTPPPASLVEEPPKEKRYLLTFGRVLAYLAYAYVIVVEIVLGLGFILQLFGASQEASFVRWVYRSMERAMEPFRGIFPSVDLTSSANGQHNAVLDTSVLFAMLVYAIVAWAIHLAIYWLTKQVNRFDRERADALNRQTYLAAQQQAAPRYAQQQPGAYGPPQQGQYPTQEYPRHPDQR</sequence>
<name>A0ABW2AX47_9MICO</name>
<proteinExistence type="predicted"/>
<comment type="caution">
    <text evidence="3">The sequence shown here is derived from an EMBL/GenBank/DDBJ whole genome shotgun (WGS) entry which is preliminary data.</text>
</comment>
<feature type="transmembrane region" description="Helical" evidence="2">
    <location>
        <begin position="102"/>
        <end position="124"/>
    </location>
</feature>
<keyword evidence="2" id="KW-1133">Transmembrane helix</keyword>
<feature type="transmembrane region" description="Helical" evidence="2">
    <location>
        <begin position="29"/>
        <end position="54"/>
    </location>
</feature>
<keyword evidence="4" id="KW-1185">Reference proteome</keyword>
<dbReference type="Proteomes" id="UP001596356">
    <property type="component" value="Unassembled WGS sequence"/>
</dbReference>
<evidence type="ECO:0000256" key="1">
    <source>
        <dbReference type="SAM" id="MobiDB-lite"/>
    </source>
</evidence>
<organism evidence="3 4">
    <name type="scientific">Branchiibius cervicis</name>
    <dbReference type="NCBI Taxonomy" id="908252"/>
    <lineage>
        <taxon>Bacteria</taxon>
        <taxon>Bacillati</taxon>
        <taxon>Actinomycetota</taxon>
        <taxon>Actinomycetes</taxon>
        <taxon>Micrococcales</taxon>
        <taxon>Dermacoccaceae</taxon>
        <taxon>Branchiibius</taxon>
    </lineage>
</organism>
<dbReference type="EMBL" id="JBHSWJ010000002">
    <property type="protein sequence ID" value="MFC6715632.1"/>
    <property type="molecule type" value="Genomic_DNA"/>
</dbReference>
<keyword evidence="2" id="KW-0472">Membrane</keyword>
<dbReference type="RefSeq" id="WP_377824888.1">
    <property type="nucleotide sequence ID" value="NZ_JBHSWJ010000002.1"/>
</dbReference>